<dbReference type="InterPro" id="IPR003959">
    <property type="entry name" value="ATPase_AAA_core"/>
</dbReference>
<comment type="subunit">
    <text evidence="7">Homohexamer. The oligomerization is ATP-dependent.</text>
</comment>
<dbReference type="Pfam" id="PF07724">
    <property type="entry name" value="AAA_2"/>
    <property type="match status" value="1"/>
</dbReference>
<evidence type="ECO:0000256" key="4">
    <source>
        <dbReference type="ARBA" id="ARBA00022741"/>
    </source>
</evidence>
<organism evidence="13 14">
    <name type="scientific">Rohdeia mirabilis</name>
    <dbReference type="NCBI Taxonomy" id="2528008"/>
    <lineage>
        <taxon>Bacteria</taxon>
        <taxon>Pseudomonadati</taxon>
        <taxon>Planctomycetota</taxon>
        <taxon>Planctomycetia</taxon>
        <taxon>Planctomycetia incertae sedis</taxon>
        <taxon>Rohdeia</taxon>
    </lineage>
</organism>
<evidence type="ECO:0000256" key="8">
    <source>
        <dbReference type="PROSITE-ProRule" id="PRU01251"/>
    </source>
</evidence>
<keyword evidence="4 9" id="KW-0547">Nucleotide-binding</keyword>
<dbReference type="SMART" id="SM00382">
    <property type="entry name" value="AAA"/>
    <property type="match status" value="2"/>
</dbReference>
<dbReference type="InterPro" id="IPR028299">
    <property type="entry name" value="ClpA/B_CS2"/>
</dbReference>
<dbReference type="InterPro" id="IPR001270">
    <property type="entry name" value="ClpA/B"/>
</dbReference>
<dbReference type="InterPro" id="IPR050130">
    <property type="entry name" value="ClpA_ClpB"/>
</dbReference>
<protein>
    <recommendedName>
        <fullName evidence="2">Chaperone protein ClpB</fullName>
    </recommendedName>
</protein>
<feature type="compositionally biased region" description="Low complexity" evidence="11">
    <location>
        <begin position="10"/>
        <end position="24"/>
    </location>
</feature>
<dbReference type="PROSITE" id="PS51903">
    <property type="entry name" value="CLP_R"/>
    <property type="match status" value="1"/>
</dbReference>
<dbReference type="InterPro" id="IPR041546">
    <property type="entry name" value="ClpA/ClpB_AAA_lid"/>
</dbReference>
<evidence type="ECO:0000313" key="13">
    <source>
        <dbReference type="EMBL" id="QDU83478.1"/>
    </source>
</evidence>
<sequence length="864" mass="94473">MQNSQYTTKSAEALQGAQQSAAAAGHPELTPLHLAAALLEQPEGATKALLEKLGVETGALSVEVGRQLAALPRSQGGQLGASRAFSAVMQTAGEFAKSMGDEYVSTEHLLFALVKSGGDPLQPILAARGLEPTKMEAALRDVRGGRKVTTADPEGTFEALEKYARDLTEDSRAGKLDPVIGRDVEIRRVMQVLSRRRKNNPVLIGDPGVGKTAIVEGLANRIVADDVPESLKGKRLMSLDMGRLLAGAKFRGEFEERLKAVIDEIAEGDGSIILFIDELHTLVGAGGAEGAVDAANLLKPALARGDLRCIGATTTDEYRKYIEKDKALERRFLPVQVDEPTVEDTVAILRGLKERYEVHYGVRILDEALVQAARLSDRHITQRFLPDKAIDCVDEAAAQLRLSIDSLPPELDQLERKLRQLEIEHTALKAEDAKGNARRLEDNRKEAADLEEEASGLRSRWDREKSLIQRLRAGKAVIEGLRAEAERTEREGNFERVGKIRFGELPEAQKNVDEAEAELAAIQVEGALLPEEVDAEAIAGVIARWTGIPSQRLLETERDKLLHMEERLSERVVGQSAPIQAIAESVRRARAGLQETTRPLGSFLLLGPTGVGKTETARALAEFLFDDEQAMVRIDMSEFMEKHSVARMIGAPPGYVGYDEGGVLTEAVRRKPHSVLLLDEVEKAHADVFNVLLQVLDDGRLTDGKGNVVDFTQTIILMTSNLRSDEQLKAYFRPEFLNRIDEVLHFQPLGEEQIVSIVDVQLERMSRHLAEQEIELDVSLAAKEELAKEGVSPEFGARPLKRVLQKRVQNLLADGILRGTLGRGDRAEIDVVDGVFTLAVRRSASGAAEDAAAAPSEPESAQAN</sequence>
<dbReference type="Pfam" id="PF17871">
    <property type="entry name" value="AAA_lid_9"/>
    <property type="match status" value="1"/>
</dbReference>
<proteinExistence type="inferred from homology"/>
<keyword evidence="10" id="KW-0175">Coiled coil</keyword>
<evidence type="ECO:0000259" key="12">
    <source>
        <dbReference type="PROSITE" id="PS51903"/>
    </source>
</evidence>
<dbReference type="GO" id="GO:0005524">
    <property type="term" value="F:ATP binding"/>
    <property type="evidence" value="ECO:0007669"/>
    <property type="project" value="UniProtKB-KW"/>
</dbReference>
<dbReference type="GO" id="GO:0016887">
    <property type="term" value="F:ATP hydrolysis activity"/>
    <property type="evidence" value="ECO:0007669"/>
    <property type="project" value="InterPro"/>
</dbReference>
<keyword evidence="6 9" id="KW-0143">Chaperone</keyword>
<dbReference type="Gene3D" id="1.10.8.60">
    <property type="match status" value="1"/>
</dbReference>
<dbReference type="InterPro" id="IPR003593">
    <property type="entry name" value="AAA+_ATPase"/>
</dbReference>
<evidence type="ECO:0000256" key="5">
    <source>
        <dbReference type="ARBA" id="ARBA00022840"/>
    </source>
</evidence>
<dbReference type="InterPro" id="IPR019489">
    <property type="entry name" value="Clp_ATPase_C"/>
</dbReference>
<keyword evidence="3 8" id="KW-0677">Repeat</keyword>
<dbReference type="SMART" id="SM01086">
    <property type="entry name" value="ClpB_D2-small"/>
    <property type="match status" value="1"/>
</dbReference>
<dbReference type="GO" id="GO:0005737">
    <property type="term" value="C:cytoplasm"/>
    <property type="evidence" value="ECO:0007669"/>
    <property type="project" value="TreeGrafter"/>
</dbReference>
<evidence type="ECO:0000256" key="3">
    <source>
        <dbReference type="ARBA" id="ARBA00022737"/>
    </source>
</evidence>
<dbReference type="SUPFAM" id="SSF81923">
    <property type="entry name" value="Double Clp-N motif"/>
    <property type="match status" value="1"/>
</dbReference>
<dbReference type="FunFam" id="3.40.50.300:FF:000025">
    <property type="entry name" value="ATP-dependent Clp protease subunit"/>
    <property type="match status" value="1"/>
</dbReference>
<dbReference type="PRINTS" id="PR00300">
    <property type="entry name" value="CLPPROTEASEA"/>
</dbReference>
<accession>A0A518CWA1</accession>
<dbReference type="Gene3D" id="1.10.1780.10">
    <property type="entry name" value="Clp, N-terminal domain"/>
    <property type="match status" value="1"/>
</dbReference>
<evidence type="ECO:0000256" key="10">
    <source>
        <dbReference type="SAM" id="Coils"/>
    </source>
</evidence>
<dbReference type="RefSeq" id="WP_145183232.1">
    <property type="nucleotide sequence ID" value="NZ_CP036290.1"/>
</dbReference>
<gene>
    <name evidence="13" type="primary">clpB</name>
    <name evidence="13" type="ORF">Pla163_05770</name>
</gene>
<reference evidence="13 14" key="1">
    <citation type="submission" date="2019-02" db="EMBL/GenBank/DDBJ databases">
        <title>Deep-cultivation of Planctomycetes and their phenomic and genomic characterization uncovers novel biology.</title>
        <authorList>
            <person name="Wiegand S."/>
            <person name="Jogler M."/>
            <person name="Boedeker C."/>
            <person name="Pinto D."/>
            <person name="Vollmers J."/>
            <person name="Rivas-Marin E."/>
            <person name="Kohn T."/>
            <person name="Peeters S.H."/>
            <person name="Heuer A."/>
            <person name="Rast P."/>
            <person name="Oberbeckmann S."/>
            <person name="Bunk B."/>
            <person name="Jeske O."/>
            <person name="Meyerdierks A."/>
            <person name="Storesund J.E."/>
            <person name="Kallscheuer N."/>
            <person name="Luecker S."/>
            <person name="Lage O.M."/>
            <person name="Pohl T."/>
            <person name="Merkel B.J."/>
            <person name="Hornburger P."/>
            <person name="Mueller R.-W."/>
            <person name="Bruemmer F."/>
            <person name="Labrenz M."/>
            <person name="Spormann A.M."/>
            <person name="Op den Camp H."/>
            <person name="Overmann J."/>
            <person name="Amann R."/>
            <person name="Jetten M.S.M."/>
            <person name="Mascher T."/>
            <person name="Medema M.H."/>
            <person name="Devos D.P."/>
            <person name="Kaster A.-K."/>
            <person name="Ovreas L."/>
            <person name="Rohde M."/>
            <person name="Galperin M.Y."/>
            <person name="Jogler C."/>
        </authorList>
    </citation>
    <scope>NUCLEOTIDE SEQUENCE [LARGE SCALE GENOMIC DNA]</scope>
    <source>
        <strain evidence="13 14">Pla163</strain>
    </source>
</reference>
<feature type="domain" description="Clp R" evidence="12">
    <location>
        <begin position="1"/>
        <end position="145"/>
    </location>
</feature>
<evidence type="ECO:0000256" key="11">
    <source>
        <dbReference type="SAM" id="MobiDB-lite"/>
    </source>
</evidence>
<evidence type="ECO:0000256" key="1">
    <source>
        <dbReference type="ARBA" id="ARBA00008675"/>
    </source>
</evidence>
<dbReference type="CDD" id="cd00009">
    <property type="entry name" value="AAA"/>
    <property type="match status" value="1"/>
</dbReference>
<evidence type="ECO:0000313" key="14">
    <source>
        <dbReference type="Proteomes" id="UP000319342"/>
    </source>
</evidence>
<dbReference type="EMBL" id="CP036290">
    <property type="protein sequence ID" value="QDU83478.1"/>
    <property type="molecule type" value="Genomic_DNA"/>
</dbReference>
<dbReference type="PROSITE" id="PS00871">
    <property type="entry name" value="CLPAB_2"/>
    <property type="match status" value="1"/>
</dbReference>
<dbReference type="InterPro" id="IPR036628">
    <property type="entry name" value="Clp_N_dom_sf"/>
</dbReference>
<dbReference type="PANTHER" id="PTHR11638:SF18">
    <property type="entry name" value="HEAT SHOCK PROTEIN 104"/>
    <property type="match status" value="1"/>
</dbReference>
<dbReference type="Pfam" id="PF02861">
    <property type="entry name" value="Clp_N"/>
    <property type="match status" value="1"/>
</dbReference>
<dbReference type="GO" id="GO:0034605">
    <property type="term" value="P:cellular response to heat"/>
    <property type="evidence" value="ECO:0007669"/>
    <property type="project" value="TreeGrafter"/>
</dbReference>
<evidence type="ECO:0000256" key="6">
    <source>
        <dbReference type="ARBA" id="ARBA00023186"/>
    </source>
</evidence>
<dbReference type="CDD" id="cd19499">
    <property type="entry name" value="RecA-like_ClpB_Hsp104-like"/>
    <property type="match status" value="1"/>
</dbReference>
<keyword evidence="14" id="KW-1185">Reference proteome</keyword>
<dbReference type="FunFam" id="3.40.50.300:FF:000010">
    <property type="entry name" value="Chaperone clpB 1, putative"/>
    <property type="match status" value="1"/>
</dbReference>
<dbReference type="InterPro" id="IPR027417">
    <property type="entry name" value="P-loop_NTPase"/>
</dbReference>
<feature type="coiled-coil region" evidence="10">
    <location>
        <begin position="411"/>
        <end position="525"/>
    </location>
</feature>
<evidence type="ECO:0000256" key="9">
    <source>
        <dbReference type="RuleBase" id="RU004432"/>
    </source>
</evidence>
<dbReference type="Proteomes" id="UP000319342">
    <property type="component" value="Chromosome"/>
</dbReference>
<evidence type="ECO:0000256" key="2">
    <source>
        <dbReference type="ARBA" id="ARBA00017574"/>
    </source>
</evidence>
<dbReference type="PANTHER" id="PTHR11638">
    <property type="entry name" value="ATP-DEPENDENT CLP PROTEASE"/>
    <property type="match status" value="1"/>
</dbReference>
<dbReference type="Pfam" id="PF00004">
    <property type="entry name" value="AAA"/>
    <property type="match status" value="1"/>
</dbReference>
<dbReference type="FunFam" id="3.40.50.300:FF:000120">
    <property type="entry name" value="ATP-dependent chaperone ClpB"/>
    <property type="match status" value="1"/>
</dbReference>
<keyword evidence="5 9" id="KW-0067">ATP-binding</keyword>
<dbReference type="Gene3D" id="3.40.50.300">
    <property type="entry name" value="P-loop containing nucleotide triphosphate hydrolases"/>
    <property type="match status" value="3"/>
</dbReference>
<feature type="region of interest" description="Disordered" evidence="11">
    <location>
        <begin position="1"/>
        <end position="24"/>
    </location>
</feature>
<dbReference type="OrthoDB" id="9803641at2"/>
<dbReference type="Pfam" id="PF10431">
    <property type="entry name" value="ClpB_D2-small"/>
    <property type="match status" value="1"/>
</dbReference>
<dbReference type="AlphaFoldDB" id="A0A518CWA1"/>
<evidence type="ECO:0000256" key="7">
    <source>
        <dbReference type="ARBA" id="ARBA00026057"/>
    </source>
</evidence>
<comment type="similarity">
    <text evidence="1 9">Belongs to the ClpA/ClpB family.</text>
</comment>
<dbReference type="InterPro" id="IPR004176">
    <property type="entry name" value="Clp_R_N"/>
</dbReference>
<name>A0A518CWA1_9BACT</name>
<dbReference type="PROSITE" id="PS00870">
    <property type="entry name" value="CLPAB_1"/>
    <property type="match status" value="1"/>
</dbReference>
<dbReference type="InterPro" id="IPR018368">
    <property type="entry name" value="ClpA/B_CS1"/>
</dbReference>
<dbReference type="SUPFAM" id="SSF52540">
    <property type="entry name" value="P-loop containing nucleoside triphosphate hydrolases"/>
    <property type="match status" value="2"/>
</dbReference>